<dbReference type="EMBL" id="JACGWM010001246">
    <property type="protein sequence ID" value="KAL0294137.1"/>
    <property type="molecule type" value="Genomic_DNA"/>
</dbReference>
<feature type="region of interest" description="Disordered" evidence="1">
    <location>
        <begin position="74"/>
        <end position="138"/>
    </location>
</feature>
<name>A0AAW2JI93_9LAMI</name>
<organism evidence="2">
    <name type="scientific">Sesamum calycinum</name>
    <dbReference type="NCBI Taxonomy" id="2727403"/>
    <lineage>
        <taxon>Eukaryota</taxon>
        <taxon>Viridiplantae</taxon>
        <taxon>Streptophyta</taxon>
        <taxon>Embryophyta</taxon>
        <taxon>Tracheophyta</taxon>
        <taxon>Spermatophyta</taxon>
        <taxon>Magnoliopsida</taxon>
        <taxon>eudicotyledons</taxon>
        <taxon>Gunneridae</taxon>
        <taxon>Pentapetalae</taxon>
        <taxon>asterids</taxon>
        <taxon>lamiids</taxon>
        <taxon>Lamiales</taxon>
        <taxon>Pedaliaceae</taxon>
        <taxon>Sesamum</taxon>
    </lineage>
</organism>
<proteinExistence type="predicted"/>
<dbReference type="AlphaFoldDB" id="A0AAW2JI93"/>
<gene>
    <name evidence="2" type="ORF">Scaly_2573200</name>
</gene>
<feature type="compositionally biased region" description="Basic and acidic residues" evidence="1">
    <location>
        <begin position="129"/>
        <end position="138"/>
    </location>
</feature>
<protein>
    <submittedName>
        <fullName evidence="2">Uncharacterized protein</fullName>
    </submittedName>
</protein>
<reference evidence="2" key="1">
    <citation type="submission" date="2020-06" db="EMBL/GenBank/DDBJ databases">
        <authorList>
            <person name="Li T."/>
            <person name="Hu X."/>
            <person name="Zhang T."/>
            <person name="Song X."/>
            <person name="Zhang H."/>
            <person name="Dai N."/>
            <person name="Sheng W."/>
            <person name="Hou X."/>
            <person name="Wei L."/>
        </authorList>
    </citation>
    <scope>NUCLEOTIDE SEQUENCE</scope>
    <source>
        <strain evidence="2">KEN8</strain>
        <tissue evidence="2">Leaf</tissue>
    </source>
</reference>
<evidence type="ECO:0000256" key="1">
    <source>
        <dbReference type="SAM" id="MobiDB-lite"/>
    </source>
</evidence>
<accession>A0AAW2JI93</accession>
<evidence type="ECO:0000313" key="2">
    <source>
        <dbReference type="EMBL" id="KAL0294137.1"/>
    </source>
</evidence>
<reference evidence="2" key="2">
    <citation type="journal article" date="2024" name="Plant">
        <title>Genomic evolution and insights into agronomic trait innovations of Sesamum species.</title>
        <authorList>
            <person name="Miao H."/>
            <person name="Wang L."/>
            <person name="Qu L."/>
            <person name="Liu H."/>
            <person name="Sun Y."/>
            <person name="Le M."/>
            <person name="Wang Q."/>
            <person name="Wei S."/>
            <person name="Zheng Y."/>
            <person name="Lin W."/>
            <person name="Duan Y."/>
            <person name="Cao H."/>
            <person name="Xiong S."/>
            <person name="Wang X."/>
            <person name="Wei L."/>
            <person name="Li C."/>
            <person name="Ma Q."/>
            <person name="Ju M."/>
            <person name="Zhao R."/>
            <person name="Li G."/>
            <person name="Mu C."/>
            <person name="Tian Q."/>
            <person name="Mei H."/>
            <person name="Zhang T."/>
            <person name="Gao T."/>
            <person name="Zhang H."/>
        </authorList>
    </citation>
    <scope>NUCLEOTIDE SEQUENCE</scope>
    <source>
        <strain evidence="2">KEN8</strain>
    </source>
</reference>
<sequence>MALGCQSNKFSWLFGCGILSDPHKVISQSGYVFMYGGTAISWRSTKQTLVATSSNHAKLIALLEVGRDYQGAQWIGPTQDRHKPARKSPAQDKATTFHDRSWGGPGPLNGLQLGPYINSGPPKTSSIEARTRTRPGPD</sequence>
<comment type="caution">
    <text evidence="2">The sequence shown here is derived from an EMBL/GenBank/DDBJ whole genome shotgun (WGS) entry which is preliminary data.</text>
</comment>